<dbReference type="PRINTS" id="PR00080">
    <property type="entry name" value="SDRFAMILY"/>
</dbReference>
<dbReference type="Gene3D" id="3.40.50.720">
    <property type="entry name" value="NAD(P)-binding Rossmann-like Domain"/>
    <property type="match status" value="1"/>
</dbReference>
<dbReference type="OrthoDB" id="109589at2"/>
<comment type="similarity">
    <text evidence="1 3">Belongs to the short-chain dehydrogenases/reductases (SDR) family.</text>
</comment>
<comment type="caution">
    <text evidence="5">The sequence shown here is derived from an EMBL/GenBank/DDBJ whole genome shotgun (WGS) entry which is preliminary data.</text>
</comment>
<evidence type="ECO:0000259" key="4">
    <source>
        <dbReference type="SMART" id="SM00822"/>
    </source>
</evidence>
<sequence length="260" mass="28159">MMKKILVTGATGGLGFATAEHLLALGHVVLLHGRSEQSLATAAQALSQYSEQLEIYAADLSDLAQVNDFIEQIKDKHTQLDAIINNAGVLKTNTPISSSGVDSRFVVNTITPYLITRKLLPLLDGGRVVNLSSAAQSPVDIRGLSGEFQYSDAMTAYAQSKLAITAWTLYMAEEIKQTQFIPVNPGSLLATSMVKSGFGIEGKDIRKSVKLLADLAVSKDFEGESGRYFDNDIGAFGAPHPDAQNPNFQAEIIRIFERFH</sequence>
<evidence type="ECO:0000313" key="5">
    <source>
        <dbReference type="EMBL" id="TLX45417.1"/>
    </source>
</evidence>
<organism evidence="5 6">
    <name type="scientific">Pseudoalteromonas phenolica</name>
    <dbReference type="NCBI Taxonomy" id="161398"/>
    <lineage>
        <taxon>Bacteria</taxon>
        <taxon>Pseudomonadati</taxon>
        <taxon>Pseudomonadota</taxon>
        <taxon>Gammaproteobacteria</taxon>
        <taxon>Alteromonadales</taxon>
        <taxon>Pseudoalteromonadaceae</taxon>
        <taxon>Pseudoalteromonas</taxon>
    </lineage>
</organism>
<dbReference type="SMART" id="SM00822">
    <property type="entry name" value="PKS_KR"/>
    <property type="match status" value="1"/>
</dbReference>
<accession>A0A5R9PZ56</accession>
<reference evidence="5 6" key="1">
    <citation type="submission" date="2018-01" db="EMBL/GenBank/DDBJ databases">
        <title>Co-occurrence of chitin degradation, pigmentation and bioactivity in marine Pseudoalteromonas.</title>
        <authorList>
            <person name="Paulsen S."/>
            <person name="Gram L."/>
            <person name="Machado H."/>
        </authorList>
    </citation>
    <scope>NUCLEOTIDE SEQUENCE [LARGE SCALE GENOMIC DNA]</scope>
    <source>
        <strain evidence="5 6">S3663</strain>
    </source>
</reference>
<dbReference type="PANTHER" id="PTHR24320:SF148">
    <property type="entry name" value="NAD(P)-BINDING ROSSMANN-FOLD SUPERFAMILY PROTEIN"/>
    <property type="match status" value="1"/>
</dbReference>
<dbReference type="PANTHER" id="PTHR24320">
    <property type="entry name" value="RETINOL DEHYDROGENASE"/>
    <property type="match status" value="1"/>
</dbReference>
<proteinExistence type="inferred from homology"/>
<evidence type="ECO:0000313" key="6">
    <source>
        <dbReference type="Proteomes" id="UP000309186"/>
    </source>
</evidence>
<name>A0A5R9PZ56_9GAMM</name>
<dbReference type="InterPro" id="IPR057326">
    <property type="entry name" value="KR_dom"/>
</dbReference>
<evidence type="ECO:0000256" key="3">
    <source>
        <dbReference type="RuleBase" id="RU000363"/>
    </source>
</evidence>
<evidence type="ECO:0000256" key="1">
    <source>
        <dbReference type="ARBA" id="ARBA00006484"/>
    </source>
</evidence>
<dbReference type="RefSeq" id="WP_138484190.1">
    <property type="nucleotide sequence ID" value="NZ_PPSW01000035.1"/>
</dbReference>
<protein>
    <submittedName>
        <fullName evidence="5">Oxidoreductase</fullName>
    </submittedName>
</protein>
<evidence type="ECO:0000256" key="2">
    <source>
        <dbReference type="ARBA" id="ARBA00023002"/>
    </source>
</evidence>
<dbReference type="AlphaFoldDB" id="A0A5R9PZ56"/>
<dbReference type="SUPFAM" id="SSF51735">
    <property type="entry name" value="NAD(P)-binding Rossmann-fold domains"/>
    <property type="match status" value="1"/>
</dbReference>
<dbReference type="EMBL" id="PPSW01000035">
    <property type="protein sequence ID" value="TLX45417.1"/>
    <property type="molecule type" value="Genomic_DNA"/>
</dbReference>
<dbReference type="Pfam" id="PF00106">
    <property type="entry name" value="adh_short"/>
    <property type="match status" value="1"/>
</dbReference>
<keyword evidence="2" id="KW-0560">Oxidoreductase</keyword>
<gene>
    <name evidence="5" type="ORF">C1E24_19065</name>
</gene>
<dbReference type="InterPro" id="IPR002347">
    <property type="entry name" value="SDR_fam"/>
</dbReference>
<dbReference type="GO" id="GO:0016491">
    <property type="term" value="F:oxidoreductase activity"/>
    <property type="evidence" value="ECO:0007669"/>
    <property type="project" value="UniProtKB-KW"/>
</dbReference>
<dbReference type="Proteomes" id="UP000309186">
    <property type="component" value="Unassembled WGS sequence"/>
</dbReference>
<dbReference type="PRINTS" id="PR00081">
    <property type="entry name" value="GDHRDH"/>
</dbReference>
<dbReference type="InterPro" id="IPR036291">
    <property type="entry name" value="NAD(P)-bd_dom_sf"/>
</dbReference>
<feature type="domain" description="Ketoreductase" evidence="4">
    <location>
        <begin position="3"/>
        <end position="170"/>
    </location>
</feature>